<feature type="transmembrane region" description="Helical" evidence="10">
    <location>
        <begin position="303"/>
        <end position="324"/>
    </location>
</feature>
<keyword evidence="4 10" id="KW-0812">Transmembrane</keyword>
<feature type="non-terminal residue" evidence="11">
    <location>
        <position position="1"/>
    </location>
</feature>
<feature type="transmembrane region" description="Helical" evidence="10">
    <location>
        <begin position="46"/>
        <end position="67"/>
    </location>
</feature>
<proteinExistence type="predicted"/>
<dbReference type="InterPro" id="IPR004117">
    <property type="entry name" value="7tm6_olfct_rcpt"/>
</dbReference>
<gene>
    <name evidence="11" type="primary">Or13a_0</name>
    <name evidence="11" type="ORF">G6Z78_0007643</name>
</gene>
<dbReference type="GO" id="GO:0004984">
    <property type="term" value="F:olfactory receptor activity"/>
    <property type="evidence" value="ECO:0007669"/>
    <property type="project" value="InterPro"/>
</dbReference>
<evidence type="ECO:0000313" key="12">
    <source>
        <dbReference type="Proteomes" id="UP000668214"/>
    </source>
</evidence>
<evidence type="ECO:0000256" key="3">
    <source>
        <dbReference type="ARBA" id="ARBA00022606"/>
    </source>
</evidence>
<evidence type="ECO:0000256" key="10">
    <source>
        <dbReference type="SAM" id="Phobius"/>
    </source>
</evidence>
<dbReference type="GO" id="GO:0007165">
    <property type="term" value="P:signal transduction"/>
    <property type="evidence" value="ECO:0007669"/>
    <property type="project" value="UniProtKB-KW"/>
</dbReference>
<dbReference type="EMBL" id="JAANIA010000101">
    <property type="protein sequence ID" value="KAG5327322.1"/>
    <property type="molecule type" value="Genomic_DNA"/>
</dbReference>
<evidence type="ECO:0000256" key="7">
    <source>
        <dbReference type="ARBA" id="ARBA00023136"/>
    </source>
</evidence>
<keyword evidence="5" id="KW-0552">Olfaction</keyword>
<evidence type="ECO:0000256" key="8">
    <source>
        <dbReference type="ARBA" id="ARBA00023170"/>
    </source>
</evidence>
<protein>
    <submittedName>
        <fullName evidence="11">OR13A protein</fullName>
    </submittedName>
</protein>
<feature type="transmembrane region" description="Helical" evidence="10">
    <location>
        <begin position="73"/>
        <end position="95"/>
    </location>
</feature>
<feature type="transmembrane region" description="Helical" evidence="10">
    <location>
        <begin position="1114"/>
        <end position="1140"/>
    </location>
</feature>
<dbReference type="Pfam" id="PF02949">
    <property type="entry name" value="7tm_6"/>
    <property type="match status" value="4"/>
</dbReference>
<comment type="subcellular location">
    <subcellularLocation>
        <location evidence="1">Cell membrane</location>
        <topology evidence="1">Multi-pass membrane protein</topology>
    </subcellularLocation>
</comment>
<feature type="transmembrane region" description="Helical" evidence="10">
    <location>
        <begin position="866"/>
        <end position="894"/>
    </location>
</feature>
<dbReference type="PANTHER" id="PTHR21137">
    <property type="entry name" value="ODORANT RECEPTOR"/>
    <property type="match status" value="1"/>
</dbReference>
<organism evidence="11 12">
    <name type="scientific">Pseudoatta argentina</name>
    <dbReference type="NCBI Taxonomy" id="621737"/>
    <lineage>
        <taxon>Eukaryota</taxon>
        <taxon>Metazoa</taxon>
        <taxon>Ecdysozoa</taxon>
        <taxon>Arthropoda</taxon>
        <taxon>Hexapoda</taxon>
        <taxon>Insecta</taxon>
        <taxon>Pterygota</taxon>
        <taxon>Neoptera</taxon>
        <taxon>Endopterygota</taxon>
        <taxon>Hymenoptera</taxon>
        <taxon>Apocrita</taxon>
        <taxon>Aculeata</taxon>
        <taxon>Formicoidea</taxon>
        <taxon>Formicidae</taxon>
        <taxon>Myrmicinae</taxon>
        <taxon>Pseudoatta</taxon>
    </lineage>
</organism>
<feature type="non-terminal residue" evidence="11">
    <location>
        <position position="1230"/>
    </location>
</feature>
<feature type="transmembrane region" description="Helical" evidence="10">
    <location>
        <begin position="135"/>
        <end position="154"/>
    </location>
</feature>
<feature type="transmembrane region" description="Helical" evidence="10">
    <location>
        <begin position="1210"/>
        <end position="1229"/>
    </location>
</feature>
<evidence type="ECO:0000256" key="6">
    <source>
        <dbReference type="ARBA" id="ARBA00022989"/>
    </source>
</evidence>
<feature type="transmembrane region" description="Helical" evidence="10">
    <location>
        <begin position="809"/>
        <end position="831"/>
    </location>
</feature>
<accession>A0A836EPN1</accession>
<dbReference type="GO" id="GO:0005549">
    <property type="term" value="F:odorant binding"/>
    <property type="evidence" value="ECO:0007669"/>
    <property type="project" value="InterPro"/>
</dbReference>
<keyword evidence="7 10" id="KW-0472">Membrane</keyword>
<dbReference type="Proteomes" id="UP000668214">
    <property type="component" value="Unassembled WGS sequence"/>
</dbReference>
<keyword evidence="8" id="KW-0675">Receptor</keyword>
<feature type="transmembrane region" description="Helical" evidence="10">
    <location>
        <begin position="194"/>
        <end position="223"/>
    </location>
</feature>
<feature type="transmembrane region" description="Helical" evidence="10">
    <location>
        <begin position="941"/>
        <end position="964"/>
    </location>
</feature>
<keyword evidence="6 10" id="KW-1133">Transmembrane helix</keyword>
<feature type="transmembrane region" description="Helical" evidence="10">
    <location>
        <begin position="434"/>
        <end position="455"/>
    </location>
</feature>
<feature type="transmembrane region" description="Helical" evidence="10">
    <location>
        <begin position="654"/>
        <end position="680"/>
    </location>
</feature>
<feature type="transmembrane region" description="Helical" evidence="10">
    <location>
        <begin position="692"/>
        <end position="711"/>
    </location>
</feature>
<feature type="transmembrane region" description="Helical" evidence="10">
    <location>
        <begin position="336"/>
        <end position="354"/>
    </location>
</feature>
<keyword evidence="2" id="KW-1003">Cell membrane</keyword>
<evidence type="ECO:0000256" key="1">
    <source>
        <dbReference type="ARBA" id="ARBA00004651"/>
    </source>
</evidence>
<feature type="transmembrane region" description="Helical" evidence="10">
    <location>
        <begin position="267"/>
        <end position="291"/>
    </location>
</feature>
<keyword evidence="12" id="KW-1185">Reference proteome</keyword>
<feature type="transmembrane region" description="Helical" evidence="10">
    <location>
        <begin position="522"/>
        <end position="548"/>
    </location>
</feature>
<sequence length="1230" mass="141701">ILSESFILYKNLDFVWAVELHRLGLKLIGLWPSTDEISKKKLGSNICVGFIFTVIFVSGVPLVWALIRVWGDMVLMIDNLRITLPLIVVLFKFIIMRWKRKVLLSIINMMAEDWISLKLNTERDVMIKRARSARLLIIFGFVLMTFAFIMLIIFPCFDIQIRHITNLTDRKKPLPLQTYYFYDTDKSPQFELTFLVQAVTISLAGIIYTSVDAFLGLVIFHICGQLENFRRRLVKLMLCKNFNRALNNSIVYHLRLIRFADNIEKTFSLMMLGLVIYFGIVFCLCGFLLVSVVTDQNINHANVAQACYMAIAALILLTHTFLYCGAGELIIGQYHICYIYIFFIVKCTALYRAVCDLEWYKLESKKARSLILLIIRANEPFHITAGKIVPLTMTTFCNFVWTIELNRFGLELIGLWPKTNEVVKDKYYTSDLRVVIIFIIITFISGIPLICSLVQVRRNMLLVTDNLQITLPLMVVSLKLVIMRWKRSALLLIIKMMAEDWVTLKLDTERNVMMKRARTARLIVICGYVLMVLAFTVIIIFPCFGVPFRRLTNLTDRDKPLPLQTYYFYDTDKSPQFELTLVIQAITIFLAAVTYTSVDTFLGLTILHICGQLENYRSRLVNLVSCKDFNNALRSNVIAHLRLIRFAGKIEDTFTLMMLGLVFYFGIVFCLYGFLLLTVVTDDETSGTPFSQILYAIVGITNLLTHTFLYCGAGELITEQCEAIYRTLNDLEWYKLESKKARCLILLMTRASEPFRFTAGKIIPLTMTTFCSKRTAIVLLVKMMAEDWMELKMDAERNVMIKRAQTARLIIICGFFLMIFVFIVLIILPALGLHFRYITNLTDQERLLPFQAYYFYDTDKSPQFEIALVIQAATMFLGGTTYTSVDGFLGLLILHICGQLENFKHRLTDLTSCKDFDSALCNNVQTHLRIIRFANNIEDTFALLLLGLVFYFGIVFCLFGFLFVTVITGNEMGHMSLTRVCFIVIEIFTLLAHTFLYCGAGEIIAEQKQPGCCTRIVSMRDNHSLIIKMMAEDWMELKTRKERDVMMRRAQIARIIVISGYVLMVLAFNTVIVLSYFGLSLRRLTNLTDPGKPLPLQTYYFYDVDKSPQFELTYIIQAITVFLAAITYTSVDAFLGFSILHFSGQLENFKSLFMICNEIYYAAYNNKWYSVDPKIAKDLLFLLIRSTKPVYLTAGKVFPMTMATFCDVKYFNYNYCIIKYLIIIVIFPVQ</sequence>
<dbReference type="AlphaFoldDB" id="A0A836EPN1"/>
<feature type="transmembrane region" description="Helical" evidence="10">
    <location>
        <begin position="976"/>
        <end position="998"/>
    </location>
</feature>
<dbReference type="PANTHER" id="PTHR21137:SF35">
    <property type="entry name" value="ODORANT RECEPTOR 19A-RELATED"/>
    <property type="match status" value="1"/>
</dbReference>
<keyword evidence="3" id="KW-0716">Sensory transduction</keyword>
<keyword evidence="9" id="KW-0807">Transducer</keyword>
<evidence type="ECO:0000313" key="11">
    <source>
        <dbReference type="EMBL" id="KAG5327322.1"/>
    </source>
</evidence>
<evidence type="ECO:0000256" key="5">
    <source>
        <dbReference type="ARBA" id="ARBA00022725"/>
    </source>
</evidence>
<evidence type="ECO:0000256" key="4">
    <source>
        <dbReference type="ARBA" id="ARBA00022692"/>
    </source>
</evidence>
<feature type="transmembrane region" description="Helical" evidence="10">
    <location>
        <begin position="581"/>
        <end position="610"/>
    </location>
</feature>
<evidence type="ECO:0000256" key="9">
    <source>
        <dbReference type="ARBA" id="ARBA00023224"/>
    </source>
</evidence>
<evidence type="ECO:0000256" key="2">
    <source>
        <dbReference type="ARBA" id="ARBA00022475"/>
    </source>
</evidence>
<feature type="transmembrane region" description="Helical" evidence="10">
    <location>
        <begin position="1052"/>
        <end position="1077"/>
    </location>
</feature>
<comment type="caution">
    <text evidence="11">The sequence shown here is derived from an EMBL/GenBank/DDBJ whole genome shotgun (WGS) entry which is preliminary data.</text>
</comment>
<reference evidence="11" key="1">
    <citation type="submission" date="2020-02" db="EMBL/GenBank/DDBJ databases">
        <title>Relaxed selection underlies rapid genomic changes in the transitions from sociality to social parasitism in ants.</title>
        <authorList>
            <person name="Bi X."/>
        </authorList>
    </citation>
    <scope>NUCLEOTIDE SEQUENCE</scope>
    <source>
        <strain evidence="11">BGI-DK2014c</strain>
        <tissue evidence="11">Whole body</tissue>
    </source>
</reference>
<name>A0A836EPN1_9HYME</name>
<dbReference type="GO" id="GO:0005886">
    <property type="term" value="C:plasma membrane"/>
    <property type="evidence" value="ECO:0007669"/>
    <property type="project" value="UniProtKB-SubCell"/>
</dbReference>